<dbReference type="AlphaFoldDB" id="A0AAN8KFZ3"/>
<dbReference type="Proteomes" id="UP001356427">
    <property type="component" value="Unassembled WGS sequence"/>
</dbReference>
<feature type="region of interest" description="Disordered" evidence="1">
    <location>
        <begin position="1"/>
        <end position="23"/>
    </location>
</feature>
<evidence type="ECO:0000313" key="3">
    <source>
        <dbReference type="Proteomes" id="UP001356427"/>
    </source>
</evidence>
<organism evidence="2 3">
    <name type="scientific">Coregonus suidteri</name>
    <dbReference type="NCBI Taxonomy" id="861788"/>
    <lineage>
        <taxon>Eukaryota</taxon>
        <taxon>Metazoa</taxon>
        <taxon>Chordata</taxon>
        <taxon>Craniata</taxon>
        <taxon>Vertebrata</taxon>
        <taxon>Euteleostomi</taxon>
        <taxon>Actinopterygii</taxon>
        <taxon>Neopterygii</taxon>
        <taxon>Teleostei</taxon>
        <taxon>Protacanthopterygii</taxon>
        <taxon>Salmoniformes</taxon>
        <taxon>Salmonidae</taxon>
        <taxon>Coregoninae</taxon>
        <taxon>Coregonus</taxon>
    </lineage>
</organism>
<evidence type="ECO:0000256" key="1">
    <source>
        <dbReference type="SAM" id="MobiDB-lite"/>
    </source>
</evidence>
<protein>
    <submittedName>
        <fullName evidence="2">Uncharacterized protein</fullName>
    </submittedName>
</protein>
<dbReference type="EMBL" id="JAGTTL010000035">
    <property type="protein sequence ID" value="KAK6294009.1"/>
    <property type="molecule type" value="Genomic_DNA"/>
</dbReference>
<evidence type="ECO:0000313" key="2">
    <source>
        <dbReference type="EMBL" id="KAK6294009.1"/>
    </source>
</evidence>
<keyword evidence="3" id="KW-1185">Reference proteome</keyword>
<accession>A0AAN8KFZ3</accession>
<reference evidence="2 3" key="1">
    <citation type="submission" date="2021-04" db="EMBL/GenBank/DDBJ databases">
        <authorList>
            <person name="De Guttry C."/>
            <person name="Zahm M."/>
            <person name="Klopp C."/>
            <person name="Cabau C."/>
            <person name="Louis A."/>
            <person name="Berthelot C."/>
            <person name="Parey E."/>
            <person name="Roest Crollius H."/>
            <person name="Montfort J."/>
            <person name="Robinson-Rechavi M."/>
            <person name="Bucao C."/>
            <person name="Bouchez O."/>
            <person name="Gislard M."/>
            <person name="Lluch J."/>
            <person name="Milhes M."/>
            <person name="Lampietro C."/>
            <person name="Lopez Roques C."/>
            <person name="Donnadieu C."/>
            <person name="Braasch I."/>
            <person name="Desvignes T."/>
            <person name="Postlethwait J."/>
            <person name="Bobe J."/>
            <person name="Wedekind C."/>
            <person name="Guiguen Y."/>
        </authorList>
    </citation>
    <scope>NUCLEOTIDE SEQUENCE [LARGE SCALE GENOMIC DNA]</scope>
    <source>
        <strain evidence="2">Cs_M1</strain>
        <tissue evidence="2">Blood</tissue>
    </source>
</reference>
<name>A0AAN8KFZ3_9TELE</name>
<proteinExistence type="predicted"/>
<sequence>MGTIVVHPRNDNNNNNNNNMPFSRRFYPKRLTVMCAYIFTYGGGPGDRTHYPGRYKHHALPAELQSPLTPVHPLYTAKEKAH</sequence>
<comment type="caution">
    <text evidence="2">The sequence shown here is derived from an EMBL/GenBank/DDBJ whole genome shotgun (WGS) entry which is preliminary data.</text>
</comment>
<gene>
    <name evidence="2" type="ORF">J4Q44_G00348390</name>
</gene>